<dbReference type="CDD" id="cd10747">
    <property type="entry name" value="DnaJ_C"/>
    <property type="match status" value="1"/>
</dbReference>
<evidence type="ECO:0000256" key="2">
    <source>
        <dbReference type="PROSITE-ProRule" id="PRU00546"/>
    </source>
</evidence>
<dbReference type="PROSITE" id="PS51188">
    <property type="entry name" value="ZF_CR"/>
    <property type="match status" value="1"/>
</dbReference>
<feature type="domain" description="CR-type" evidence="4">
    <location>
        <begin position="98"/>
        <end position="186"/>
    </location>
</feature>
<dbReference type="GO" id="GO:0031072">
    <property type="term" value="F:heat shock protein binding"/>
    <property type="evidence" value="ECO:0007669"/>
    <property type="project" value="InterPro"/>
</dbReference>
<dbReference type="GO" id="GO:0005737">
    <property type="term" value="C:cytoplasm"/>
    <property type="evidence" value="ECO:0007669"/>
    <property type="project" value="TreeGrafter"/>
</dbReference>
<keyword evidence="1" id="KW-0143">Chaperone</keyword>
<proteinExistence type="predicted"/>
<keyword evidence="2" id="KW-0863">Zinc-finger</keyword>
<dbReference type="SUPFAM" id="SSF49493">
    <property type="entry name" value="HSP40/DnaJ peptide-binding domain"/>
    <property type="match status" value="2"/>
</dbReference>
<evidence type="ECO:0000313" key="6">
    <source>
        <dbReference type="Proteomes" id="UP000075714"/>
    </source>
</evidence>
<dbReference type="PANTHER" id="PTHR43096:SF52">
    <property type="entry name" value="DNAJ HOMOLOG 1, MITOCHONDRIAL-RELATED"/>
    <property type="match status" value="1"/>
</dbReference>
<evidence type="ECO:0000259" key="4">
    <source>
        <dbReference type="PROSITE" id="PS51188"/>
    </source>
</evidence>
<name>A0A150G7C9_GONPE</name>
<organism evidence="5 6">
    <name type="scientific">Gonium pectorale</name>
    <name type="common">Green alga</name>
    <dbReference type="NCBI Taxonomy" id="33097"/>
    <lineage>
        <taxon>Eukaryota</taxon>
        <taxon>Viridiplantae</taxon>
        <taxon>Chlorophyta</taxon>
        <taxon>core chlorophytes</taxon>
        <taxon>Chlorophyceae</taxon>
        <taxon>CS clade</taxon>
        <taxon>Chlamydomonadales</taxon>
        <taxon>Volvocaceae</taxon>
        <taxon>Gonium</taxon>
    </lineage>
</organism>
<dbReference type="GO" id="GO:0051082">
    <property type="term" value="F:unfolded protein binding"/>
    <property type="evidence" value="ECO:0007669"/>
    <property type="project" value="InterPro"/>
</dbReference>
<accession>A0A150G7C9</accession>
<keyword evidence="6" id="KW-1185">Reference proteome</keyword>
<evidence type="ECO:0000256" key="3">
    <source>
        <dbReference type="SAM" id="SignalP"/>
    </source>
</evidence>
<dbReference type="InterPro" id="IPR001305">
    <property type="entry name" value="HSP_DnaJ_Cys-rich_dom"/>
</dbReference>
<keyword evidence="2" id="KW-0862">Zinc</keyword>
<dbReference type="Gene3D" id="2.10.230.10">
    <property type="entry name" value="Heat shock protein DnaJ, cysteine-rich domain"/>
    <property type="match status" value="1"/>
</dbReference>
<keyword evidence="2" id="KW-0479">Metal-binding</keyword>
<evidence type="ECO:0000256" key="1">
    <source>
        <dbReference type="ARBA" id="ARBA00023186"/>
    </source>
</evidence>
<sequence length="348" mass="35362">MPQQQGSYLLAVRLLQLRIVKAAYEVLCDSRLRKQYDNLGLLALGAQYADLLGYMGGPGLGAGAAGHARGGAGGGVGGVRGRDVHLVLGLLLSEAAQGAEKVVTYEAMGACEACQGSGLASLPEACSCCGGTGSVMRSEWAGAAERGSFSGVKVAAPAPCPACGGWGALPQPPCQRCSGRGRRRVLRELSLRVPAGVERGATLRVAGEGGAGRYGGHPGDLLVRLEVYPDSNLSRVGDDLHSELEVEVWVAVLGGSVAVDTVRGQRLLEVPPGAEQGDVLRLSGAGVARAAPGGGGLVRGDHVFTLRLRLPSAAQLCDPSRALLRRLAACDSTLRGAAAGALTGAATS</sequence>
<dbReference type="Proteomes" id="UP000075714">
    <property type="component" value="Unassembled WGS sequence"/>
</dbReference>
<dbReference type="Gene3D" id="2.60.260.20">
    <property type="entry name" value="Urease metallochaperone UreE, N-terminal domain"/>
    <property type="match status" value="2"/>
</dbReference>
<dbReference type="InterPro" id="IPR002939">
    <property type="entry name" value="DnaJ_C"/>
</dbReference>
<feature type="zinc finger region" description="CR-type" evidence="2">
    <location>
        <begin position="98"/>
        <end position="186"/>
    </location>
</feature>
<dbReference type="AlphaFoldDB" id="A0A150G7C9"/>
<dbReference type="OrthoDB" id="540730at2759"/>
<dbReference type="InterPro" id="IPR036410">
    <property type="entry name" value="HSP_DnaJ_Cys-rich_dom_sf"/>
</dbReference>
<feature type="chain" id="PRO_5007561967" description="CR-type domain-containing protein" evidence="3">
    <location>
        <begin position="23"/>
        <end position="348"/>
    </location>
</feature>
<comment type="caution">
    <text evidence="5">The sequence shown here is derived from an EMBL/GenBank/DDBJ whole genome shotgun (WGS) entry which is preliminary data.</text>
</comment>
<evidence type="ECO:0000313" key="5">
    <source>
        <dbReference type="EMBL" id="KXZ45250.1"/>
    </source>
</evidence>
<dbReference type="GO" id="GO:0008270">
    <property type="term" value="F:zinc ion binding"/>
    <property type="evidence" value="ECO:0007669"/>
    <property type="project" value="UniProtKB-KW"/>
</dbReference>
<dbReference type="PANTHER" id="PTHR43096">
    <property type="entry name" value="DNAJ HOMOLOG 1, MITOCHONDRIAL-RELATED"/>
    <property type="match status" value="1"/>
</dbReference>
<gene>
    <name evidence="5" type="ORF">GPECTOR_56g346</name>
</gene>
<dbReference type="STRING" id="33097.A0A150G7C9"/>
<protein>
    <recommendedName>
        <fullName evidence="4">CR-type domain-containing protein</fullName>
    </recommendedName>
</protein>
<dbReference type="Pfam" id="PF01556">
    <property type="entry name" value="DnaJ_C"/>
    <property type="match status" value="1"/>
</dbReference>
<keyword evidence="3" id="KW-0732">Signal</keyword>
<dbReference type="EMBL" id="LSYV01000057">
    <property type="protein sequence ID" value="KXZ45250.1"/>
    <property type="molecule type" value="Genomic_DNA"/>
</dbReference>
<dbReference type="GO" id="GO:0042026">
    <property type="term" value="P:protein refolding"/>
    <property type="evidence" value="ECO:0007669"/>
    <property type="project" value="TreeGrafter"/>
</dbReference>
<dbReference type="CDD" id="cd10719">
    <property type="entry name" value="DnaJ_zf"/>
    <property type="match status" value="1"/>
</dbReference>
<reference evidence="6" key="1">
    <citation type="journal article" date="2016" name="Nat. Commun.">
        <title>The Gonium pectorale genome demonstrates co-option of cell cycle regulation during the evolution of multicellularity.</title>
        <authorList>
            <person name="Hanschen E.R."/>
            <person name="Marriage T.N."/>
            <person name="Ferris P.J."/>
            <person name="Hamaji T."/>
            <person name="Toyoda A."/>
            <person name="Fujiyama A."/>
            <person name="Neme R."/>
            <person name="Noguchi H."/>
            <person name="Minakuchi Y."/>
            <person name="Suzuki M."/>
            <person name="Kawai-Toyooka H."/>
            <person name="Smith D.R."/>
            <person name="Sparks H."/>
            <person name="Anderson J."/>
            <person name="Bakaric R."/>
            <person name="Luria V."/>
            <person name="Karger A."/>
            <person name="Kirschner M.W."/>
            <person name="Durand P.M."/>
            <person name="Michod R.E."/>
            <person name="Nozaki H."/>
            <person name="Olson B.J."/>
        </authorList>
    </citation>
    <scope>NUCLEOTIDE SEQUENCE [LARGE SCALE GENOMIC DNA]</scope>
    <source>
        <strain evidence="6">NIES-2863</strain>
    </source>
</reference>
<dbReference type="InterPro" id="IPR008971">
    <property type="entry name" value="HSP40/DnaJ_pept-bd"/>
</dbReference>
<dbReference type="SUPFAM" id="SSF57938">
    <property type="entry name" value="DnaJ/Hsp40 cysteine-rich domain"/>
    <property type="match status" value="1"/>
</dbReference>
<feature type="signal peptide" evidence="3">
    <location>
        <begin position="1"/>
        <end position="22"/>
    </location>
</feature>